<keyword evidence="2" id="KW-1185">Reference proteome</keyword>
<reference evidence="1 2" key="1">
    <citation type="submission" date="2018-05" db="EMBL/GenBank/DDBJ databases">
        <title>Chitinophaga sp. nov., isolated from rhizosphere soil of Alhagi.</title>
        <authorList>
            <person name="Liu Y."/>
        </authorList>
    </citation>
    <scope>NUCLEOTIDE SEQUENCE [LARGE SCALE GENOMIC DNA]</scope>
    <source>
        <strain evidence="1 2">T22</strain>
    </source>
</reference>
<gene>
    <name evidence="1" type="ORF">DLD77_00320</name>
</gene>
<evidence type="ECO:0000313" key="2">
    <source>
        <dbReference type="Proteomes" id="UP000246099"/>
    </source>
</evidence>
<sequence length="496" mass="54594">MKKDKLIVSNRSALARKYGQQHKSILADLQSIVQSDKKRGLSTVIVFADDAAAMKKYKAPAVKDAANARQNKLAIDALYRYFQPDYLLLAGAQDVIPFQPLANLLYSEDDEDETIPSDLPYACEAAYSTNPGKFIAPTRVVGRLPDVPGSSNPAYFRSLVKDVTGSKPGKTKDYQQYFSVSVHDWRLSTQESLTRIFGHHRQLQVSPAKGPQWTSAQLKPRAHFINCHGSLEDPCYYGQKGSKYPEAVNAALLAKKISKGTIVAAECCYGAQLYDPSLTETDQLSIANSYLLHHALAFTGSSTIAYGPAEGQGLADLLTQYFLANVIKGASTGRALLEARQRFLDEMGPTLDPYELKTLAQFYLLGDPSLVLTAAPPKTMELRSNRRGNLAAKGIAFNSFITIPRAVAAKKSSTTMQKGLQLLLKTKKFGQAPNKKVFENTPKAAPLARGIKSMQAPVKFHVYSASSFHGKFKDTKVLVVKERNGDIIGYREYVRR</sequence>
<name>A0ABN5LN68_9BACT</name>
<organism evidence="1 2">
    <name type="scientific">Chitinophaga alhagiae</name>
    <dbReference type="NCBI Taxonomy" id="2203219"/>
    <lineage>
        <taxon>Bacteria</taxon>
        <taxon>Pseudomonadati</taxon>
        <taxon>Bacteroidota</taxon>
        <taxon>Chitinophagia</taxon>
        <taxon>Chitinophagales</taxon>
        <taxon>Chitinophagaceae</taxon>
        <taxon>Chitinophaga</taxon>
    </lineage>
</organism>
<evidence type="ECO:0008006" key="3">
    <source>
        <dbReference type="Google" id="ProtNLM"/>
    </source>
</evidence>
<dbReference type="Proteomes" id="UP000246099">
    <property type="component" value="Chromosome"/>
</dbReference>
<protein>
    <recommendedName>
        <fullName evidence="3">Gingipain domain-containing protein</fullName>
    </recommendedName>
</protein>
<evidence type="ECO:0000313" key="1">
    <source>
        <dbReference type="EMBL" id="AWO00259.1"/>
    </source>
</evidence>
<proteinExistence type="predicted"/>
<accession>A0ABN5LN68</accession>
<dbReference type="EMBL" id="CP029600">
    <property type="protein sequence ID" value="AWO00259.1"/>
    <property type="molecule type" value="Genomic_DNA"/>
</dbReference>
<dbReference type="RefSeq" id="WP_119075469.1">
    <property type="nucleotide sequence ID" value="NZ_CP029600.1"/>
</dbReference>